<dbReference type="PANTHER" id="PTHR30290:SF82">
    <property type="entry name" value="ABC-TYPE DIPEPTIDE_OLIGOPEPTIDE TRANSPORT SYSTEM, PERIPLASMIC COMPONENT"/>
    <property type="match status" value="1"/>
</dbReference>
<organism evidence="2 3">
    <name type="scientific">Actinopolymorpha pittospori</name>
    <dbReference type="NCBI Taxonomy" id="648752"/>
    <lineage>
        <taxon>Bacteria</taxon>
        <taxon>Bacillati</taxon>
        <taxon>Actinomycetota</taxon>
        <taxon>Actinomycetes</taxon>
        <taxon>Propionibacteriales</taxon>
        <taxon>Actinopolymorphaceae</taxon>
        <taxon>Actinopolymorpha</taxon>
    </lineage>
</organism>
<name>A0A927N3I1_9ACTN</name>
<comment type="caution">
    <text evidence="2">The sequence shown here is derived from an EMBL/GenBank/DDBJ whole genome shotgun (WGS) entry which is preliminary data.</text>
</comment>
<dbReference type="Proteomes" id="UP000638648">
    <property type="component" value="Unassembled WGS sequence"/>
</dbReference>
<accession>A0A927N3I1</accession>
<gene>
    <name evidence="2" type="ORF">HEB94_004763</name>
</gene>
<dbReference type="GO" id="GO:1904680">
    <property type="term" value="F:peptide transmembrane transporter activity"/>
    <property type="evidence" value="ECO:0007669"/>
    <property type="project" value="TreeGrafter"/>
</dbReference>
<dbReference type="Gene3D" id="3.40.190.10">
    <property type="entry name" value="Periplasmic binding protein-like II"/>
    <property type="match status" value="1"/>
</dbReference>
<protein>
    <submittedName>
        <fullName evidence="2">Peptide/nickel transport system substrate-binding protein</fullName>
    </submittedName>
</protein>
<dbReference type="Gene3D" id="3.90.76.10">
    <property type="entry name" value="Dipeptide-binding Protein, Domain 1"/>
    <property type="match status" value="1"/>
</dbReference>
<proteinExistence type="predicted"/>
<dbReference type="InterPro" id="IPR030678">
    <property type="entry name" value="Peptide/Ni-bd"/>
</dbReference>
<sequence length="513" mass="56992">MGDFGGGNAPQRNFNPFSPTALTYGFTFEPLFVVNDFDCEVTPWLGTSYTWEGPRKLVVKTRSGVTWSDGKPFSAKDVAFTFNMFKKSPALDVNGLWGKLSSVEAQGTSQVTFSFKEPAVPTLTQIADILIVPEHVWSKVPDPAKYTNNDAIGTGPYTVKSMNGQQLLLERNPKYWQADKVKVQELMFRKSTGGAEVDKLRLSRGEYDWNAMFVPEIDKTYVAKDPENNHYWFPPGASISIYMNLTKAPFDDREFRRAVAYAIDRDEIRNKAQFGYVETASQTGLVLPGQKDWLASGIQNSGKIPYDPAEAKRILAAAGYRTGADGKLLGKNGRPLPAFSYKVPNGWVDWIQAAQIIQRNLAAIGVTIDVQTPSAEVHDADRNSGHFDMLFGVHGGGCNIYQAYDHPLASDQTAPIGKPAPTNYVRWKDPKTDELLTQLAGAEDEATQKRIVGELEQIMVDQFPVVPLWYGAQWFQYRSEKAVGWPSAKDPYAGPGDALLIMTKLRPNPKYHG</sequence>
<dbReference type="PANTHER" id="PTHR30290">
    <property type="entry name" value="PERIPLASMIC BINDING COMPONENT OF ABC TRANSPORTER"/>
    <property type="match status" value="1"/>
</dbReference>
<dbReference type="GO" id="GO:0043190">
    <property type="term" value="C:ATP-binding cassette (ABC) transporter complex"/>
    <property type="evidence" value="ECO:0007669"/>
    <property type="project" value="InterPro"/>
</dbReference>
<evidence type="ECO:0000313" key="3">
    <source>
        <dbReference type="Proteomes" id="UP000638648"/>
    </source>
</evidence>
<reference evidence="2" key="1">
    <citation type="submission" date="2020-10" db="EMBL/GenBank/DDBJ databases">
        <title>Sequencing the genomes of 1000 actinobacteria strains.</title>
        <authorList>
            <person name="Klenk H.-P."/>
        </authorList>
    </citation>
    <scope>NUCLEOTIDE SEQUENCE</scope>
    <source>
        <strain evidence="2">DSM 45354</strain>
    </source>
</reference>
<dbReference type="PIRSF" id="PIRSF002741">
    <property type="entry name" value="MppA"/>
    <property type="match status" value="1"/>
</dbReference>
<dbReference type="InterPro" id="IPR039424">
    <property type="entry name" value="SBP_5"/>
</dbReference>
<feature type="domain" description="Solute-binding protein family 5" evidence="1">
    <location>
        <begin position="40"/>
        <end position="396"/>
    </location>
</feature>
<dbReference type="InterPro" id="IPR000914">
    <property type="entry name" value="SBP_5_dom"/>
</dbReference>
<evidence type="ECO:0000313" key="2">
    <source>
        <dbReference type="EMBL" id="MBE1607915.1"/>
    </source>
</evidence>
<dbReference type="RefSeq" id="WP_238361600.1">
    <property type="nucleotide sequence ID" value="NZ_BAABJL010000040.1"/>
</dbReference>
<dbReference type="AlphaFoldDB" id="A0A927N3I1"/>
<keyword evidence="3" id="KW-1185">Reference proteome</keyword>
<dbReference type="Pfam" id="PF00496">
    <property type="entry name" value="SBP_bac_5"/>
    <property type="match status" value="1"/>
</dbReference>
<evidence type="ECO:0000259" key="1">
    <source>
        <dbReference type="Pfam" id="PF00496"/>
    </source>
</evidence>
<dbReference type="EMBL" id="JADBEM010000001">
    <property type="protein sequence ID" value="MBE1607915.1"/>
    <property type="molecule type" value="Genomic_DNA"/>
</dbReference>
<dbReference type="GO" id="GO:0015833">
    <property type="term" value="P:peptide transport"/>
    <property type="evidence" value="ECO:0007669"/>
    <property type="project" value="TreeGrafter"/>
</dbReference>
<dbReference type="Gene3D" id="3.10.105.10">
    <property type="entry name" value="Dipeptide-binding Protein, Domain 3"/>
    <property type="match status" value="1"/>
</dbReference>
<dbReference type="CDD" id="cd08509">
    <property type="entry name" value="PBP2_TmCBP_oligosaccharides_like"/>
    <property type="match status" value="1"/>
</dbReference>
<dbReference type="GO" id="GO:0042597">
    <property type="term" value="C:periplasmic space"/>
    <property type="evidence" value="ECO:0007669"/>
    <property type="project" value="UniProtKB-ARBA"/>
</dbReference>
<dbReference type="SUPFAM" id="SSF53850">
    <property type="entry name" value="Periplasmic binding protein-like II"/>
    <property type="match status" value="1"/>
</dbReference>